<accession>A0A4S8MTF3</accession>
<sequence>MLGTGFSDFAYADRERRDSNSYTTVWSTPSAELDDYNPYPQTMIPDDVPTPSTSQFQSPSSENMAPVIDFDYSCLDGLDEKLLLNPMEAFAELCWMQAVEDYDDRSPTPTPTLSHPSLQRVPRYSDITMGSTVYHADEEDGDFPWHRKSLISGTSTPVSVTDLCILKFLTILTLMTLRISARPSLSVLLFLLSNSTAIGHRLYCSSPTLLQPTLTDLWARHLPIQAGASLDILYLAALFPFVLPFRVD</sequence>
<dbReference type="EMBL" id="ML179044">
    <property type="protein sequence ID" value="THV06181.1"/>
    <property type="molecule type" value="Genomic_DNA"/>
</dbReference>
<dbReference type="Proteomes" id="UP000297245">
    <property type="component" value="Unassembled WGS sequence"/>
</dbReference>
<protein>
    <submittedName>
        <fullName evidence="1">Uncharacterized protein</fullName>
    </submittedName>
</protein>
<reference evidence="1 2" key="1">
    <citation type="journal article" date="2019" name="Nat. Ecol. Evol.">
        <title>Megaphylogeny resolves global patterns of mushroom evolution.</title>
        <authorList>
            <person name="Varga T."/>
            <person name="Krizsan K."/>
            <person name="Foldi C."/>
            <person name="Dima B."/>
            <person name="Sanchez-Garcia M."/>
            <person name="Sanchez-Ramirez S."/>
            <person name="Szollosi G.J."/>
            <person name="Szarkandi J.G."/>
            <person name="Papp V."/>
            <person name="Albert L."/>
            <person name="Andreopoulos W."/>
            <person name="Angelini C."/>
            <person name="Antonin V."/>
            <person name="Barry K.W."/>
            <person name="Bougher N.L."/>
            <person name="Buchanan P."/>
            <person name="Buyck B."/>
            <person name="Bense V."/>
            <person name="Catcheside P."/>
            <person name="Chovatia M."/>
            <person name="Cooper J."/>
            <person name="Damon W."/>
            <person name="Desjardin D."/>
            <person name="Finy P."/>
            <person name="Geml J."/>
            <person name="Haridas S."/>
            <person name="Hughes K."/>
            <person name="Justo A."/>
            <person name="Karasinski D."/>
            <person name="Kautmanova I."/>
            <person name="Kiss B."/>
            <person name="Kocsube S."/>
            <person name="Kotiranta H."/>
            <person name="LaButti K.M."/>
            <person name="Lechner B.E."/>
            <person name="Liimatainen K."/>
            <person name="Lipzen A."/>
            <person name="Lukacs Z."/>
            <person name="Mihaltcheva S."/>
            <person name="Morgado L.N."/>
            <person name="Niskanen T."/>
            <person name="Noordeloos M.E."/>
            <person name="Ohm R.A."/>
            <person name="Ortiz-Santana B."/>
            <person name="Ovrebo C."/>
            <person name="Racz N."/>
            <person name="Riley R."/>
            <person name="Savchenko A."/>
            <person name="Shiryaev A."/>
            <person name="Soop K."/>
            <person name="Spirin V."/>
            <person name="Szebenyi C."/>
            <person name="Tomsovsky M."/>
            <person name="Tulloss R.E."/>
            <person name="Uehling J."/>
            <person name="Grigoriev I.V."/>
            <person name="Vagvolgyi C."/>
            <person name="Papp T."/>
            <person name="Martin F.M."/>
            <person name="Miettinen O."/>
            <person name="Hibbett D.S."/>
            <person name="Nagy L.G."/>
        </authorList>
    </citation>
    <scope>NUCLEOTIDE SEQUENCE [LARGE SCALE GENOMIC DNA]</scope>
    <source>
        <strain evidence="1 2">CBS 962.96</strain>
    </source>
</reference>
<dbReference type="AlphaFoldDB" id="A0A4S8MTF3"/>
<proteinExistence type="predicted"/>
<evidence type="ECO:0000313" key="1">
    <source>
        <dbReference type="EMBL" id="THV06181.1"/>
    </source>
</evidence>
<organism evidence="1 2">
    <name type="scientific">Dendrothele bispora (strain CBS 962.96)</name>
    <dbReference type="NCBI Taxonomy" id="1314807"/>
    <lineage>
        <taxon>Eukaryota</taxon>
        <taxon>Fungi</taxon>
        <taxon>Dikarya</taxon>
        <taxon>Basidiomycota</taxon>
        <taxon>Agaricomycotina</taxon>
        <taxon>Agaricomycetes</taxon>
        <taxon>Agaricomycetidae</taxon>
        <taxon>Agaricales</taxon>
        <taxon>Agaricales incertae sedis</taxon>
        <taxon>Dendrothele</taxon>
    </lineage>
</organism>
<gene>
    <name evidence="1" type="ORF">K435DRAFT_23500</name>
</gene>
<name>A0A4S8MTF3_DENBC</name>
<keyword evidence="2" id="KW-1185">Reference proteome</keyword>
<evidence type="ECO:0000313" key="2">
    <source>
        <dbReference type="Proteomes" id="UP000297245"/>
    </source>
</evidence>
<dbReference type="OrthoDB" id="2793621at2759"/>